<protein>
    <submittedName>
        <fullName evidence="2">Uncharacterized protein</fullName>
    </submittedName>
</protein>
<gene>
    <name evidence="2" type="ORF">MUK42_21288</name>
</gene>
<keyword evidence="3" id="KW-1185">Reference proteome</keyword>
<evidence type="ECO:0000313" key="3">
    <source>
        <dbReference type="Proteomes" id="UP001055439"/>
    </source>
</evidence>
<dbReference type="EMBL" id="CP097507">
    <property type="protein sequence ID" value="URE06151.1"/>
    <property type="molecule type" value="Genomic_DNA"/>
</dbReference>
<keyword evidence="1" id="KW-0812">Transmembrane</keyword>
<feature type="transmembrane region" description="Helical" evidence="1">
    <location>
        <begin position="12"/>
        <end position="34"/>
    </location>
</feature>
<organism evidence="2 3">
    <name type="scientific">Musa troglodytarum</name>
    <name type="common">fe'i banana</name>
    <dbReference type="NCBI Taxonomy" id="320322"/>
    <lineage>
        <taxon>Eukaryota</taxon>
        <taxon>Viridiplantae</taxon>
        <taxon>Streptophyta</taxon>
        <taxon>Embryophyta</taxon>
        <taxon>Tracheophyta</taxon>
        <taxon>Spermatophyta</taxon>
        <taxon>Magnoliopsida</taxon>
        <taxon>Liliopsida</taxon>
        <taxon>Zingiberales</taxon>
        <taxon>Musaceae</taxon>
        <taxon>Musa</taxon>
    </lineage>
</organism>
<reference evidence="2" key="1">
    <citation type="submission" date="2022-05" db="EMBL/GenBank/DDBJ databases">
        <title>The Musa troglodytarum L. genome provides insights into the mechanism of non-climacteric behaviour and enrichment of carotenoids.</title>
        <authorList>
            <person name="Wang J."/>
        </authorList>
    </citation>
    <scope>NUCLEOTIDE SEQUENCE</scope>
    <source>
        <tissue evidence="2">Leaf</tissue>
    </source>
</reference>
<evidence type="ECO:0000256" key="1">
    <source>
        <dbReference type="SAM" id="Phobius"/>
    </source>
</evidence>
<dbReference type="AlphaFoldDB" id="A0A9E7FZT9"/>
<keyword evidence="1" id="KW-1133">Transmembrane helix</keyword>
<dbReference type="Proteomes" id="UP001055439">
    <property type="component" value="Chromosome 5"/>
</dbReference>
<proteinExistence type="predicted"/>
<accession>A0A9E7FZT9</accession>
<sequence>MWSRRSPLTTEGILAQVGLLLPLLALAVILAFFLRVDQGDSGEGARYELTLGWIPVESDYRGSIAECLTGDEFELGTKVTYRIFF</sequence>
<keyword evidence="1" id="KW-0472">Membrane</keyword>
<evidence type="ECO:0000313" key="2">
    <source>
        <dbReference type="EMBL" id="URE06151.1"/>
    </source>
</evidence>
<name>A0A9E7FZT9_9LILI</name>